<evidence type="ECO:0000256" key="7">
    <source>
        <dbReference type="SAM" id="Phobius"/>
    </source>
</evidence>
<keyword evidence="6 7" id="KW-0472">Membrane</keyword>
<evidence type="ECO:0000259" key="8">
    <source>
        <dbReference type="Pfam" id="PF09335"/>
    </source>
</evidence>
<dbReference type="InterPro" id="IPR051311">
    <property type="entry name" value="DedA_domain"/>
</dbReference>
<dbReference type="RefSeq" id="WP_171628720.1">
    <property type="nucleotide sequence ID" value="NZ_WHNY01000005.1"/>
</dbReference>
<dbReference type="Pfam" id="PF09335">
    <property type="entry name" value="VTT_dom"/>
    <property type="match status" value="1"/>
</dbReference>
<evidence type="ECO:0000313" key="9">
    <source>
        <dbReference type="EMBL" id="NOU62759.1"/>
    </source>
</evidence>
<keyword evidence="5 7" id="KW-1133">Transmembrane helix</keyword>
<accession>A0ABX1X2Y1</accession>
<protein>
    <submittedName>
        <fullName evidence="9">DedA family protein</fullName>
    </submittedName>
</protein>
<organism evidence="9 10">
    <name type="scientific">Paenibacillus plantarum</name>
    <dbReference type="NCBI Taxonomy" id="2654975"/>
    <lineage>
        <taxon>Bacteria</taxon>
        <taxon>Bacillati</taxon>
        <taxon>Bacillota</taxon>
        <taxon>Bacilli</taxon>
        <taxon>Bacillales</taxon>
        <taxon>Paenibacillaceae</taxon>
        <taxon>Paenibacillus</taxon>
    </lineage>
</organism>
<feature type="transmembrane region" description="Helical" evidence="7">
    <location>
        <begin position="53"/>
        <end position="76"/>
    </location>
</feature>
<dbReference type="PANTHER" id="PTHR42709:SF6">
    <property type="entry name" value="UNDECAPRENYL PHOSPHATE TRANSPORTER A"/>
    <property type="match status" value="1"/>
</dbReference>
<proteinExistence type="inferred from homology"/>
<name>A0ABX1X2Y1_9BACL</name>
<keyword evidence="10" id="KW-1185">Reference proteome</keyword>
<dbReference type="EMBL" id="WHNY01000005">
    <property type="protein sequence ID" value="NOU62759.1"/>
    <property type="molecule type" value="Genomic_DNA"/>
</dbReference>
<evidence type="ECO:0000313" key="10">
    <source>
        <dbReference type="Proteomes" id="UP000653578"/>
    </source>
</evidence>
<dbReference type="Proteomes" id="UP000653578">
    <property type="component" value="Unassembled WGS sequence"/>
</dbReference>
<comment type="subcellular location">
    <subcellularLocation>
        <location evidence="1">Cell membrane</location>
        <topology evidence="1">Multi-pass membrane protein</topology>
    </subcellularLocation>
</comment>
<comment type="similarity">
    <text evidence="2">Belongs to the DedA family.</text>
</comment>
<feature type="transmembrane region" description="Helical" evidence="7">
    <location>
        <begin position="140"/>
        <end position="160"/>
    </location>
</feature>
<evidence type="ECO:0000256" key="6">
    <source>
        <dbReference type="ARBA" id="ARBA00023136"/>
    </source>
</evidence>
<reference evidence="9 10" key="1">
    <citation type="submission" date="2019-10" db="EMBL/GenBank/DDBJ databases">
        <title>Description of Paenibacillus humi sp. nov.</title>
        <authorList>
            <person name="Carlier A."/>
            <person name="Qi S."/>
        </authorList>
    </citation>
    <scope>NUCLEOTIDE SEQUENCE [LARGE SCALE GENOMIC DNA]</scope>
    <source>
        <strain evidence="9 10">LMG 31461</strain>
    </source>
</reference>
<sequence length="202" mass="23064">MIDWISTHATSLIESYGIFGIFIGMLLESACIPIPSEVIMLFGGFYIQQGSFSYFEVVSAGVIGNLVGSMLIYWVGATGGRALLMKHGKYVWIKPEHVNKAEAWFSRYGEWAAFFGRNLPLIRTFISLPAGIARMEFSRFVLFTFLGCLPWNMLLTYLGFKLGENWQQVEPYIRPVSYIMLAAIMIFIVRHIYKLTFKARRS</sequence>
<evidence type="ECO:0000256" key="4">
    <source>
        <dbReference type="ARBA" id="ARBA00022692"/>
    </source>
</evidence>
<dbReference type="InterPro" id="IPR032816">
    <property type="entry name" value="VTT_dom"/>
</dbReference>
<comment type="caution">
    <text evidence="9">The sequence shown here is derived from an EMBL/GenBank/DDBJ whole genome shotgun (WGS) entry which is preliminary data.</text>
</comment>
<evidence type="ECO:0000256" key="5">
    <source>
        <dbReference type="ARBA" id="ARBA00022989"/>
    </source>
</evidence>
<evidence type="ECO:0000256" key="3">
    <source>
        <dbReference type="ARBA" id="ARBA00022475"/>
    </source>
</evidence>
<keyword evidence="3" id="KW-1003">Cell membrane</keyword>
<gene>
    <name evidence="9" type="ORF">GC096_01695</name>
</gene>
<keyword evidence="4 7" id="KW-0812">Transmembrane</keyword>
<dbReference type="PANTHER" id="PTHR42709">
    <property type="entry name" value="ALKALINE PHOSPHATASE LIKE PROTEIN"/>
    <property type="match status" value="1"/>
</dbReference>
<evidence type="ECO:0000256" key="2">
    <source>
        <dbReference type="ARBA" id="ARBA00010792"/>
    </source>
</evidence>
<feature type="domain" description="VTT" evidence="8">
    <location>
        <begin position="34"/>
        <end position="159"/>
    </location>
</feature>
<feature type="transmembrane region" description="Helical" evidence="7">
    <location>
        <begin position="21"/>
        <end position="47"/>
    </location>
</feature>
<evidence type="ECO:0000256" key="1">
    <source>
        <dbReference type="ARBA" id="ARBA00004651"/>
    </source>
</evidence>
<feature type="transmembrane region" description="Helical" evidence="7">
    <location>
        <begin position="172"/>
        <end position="193"/>
    </location>
</feature>